<name>A0A6B0R2I1_9CETA</name>
<feature type="compositionally biased region" description="Basic and acidic residues" evidence="1">
    <location>
        <begin position="178"/>
        <end position="202"/>
    </location>
</feature>
<sequence length="483" mass="52916">MWSLGVYTRKKQARGRLNLTPTTSLGARAKAEAPSRPGRKLFAHCKLRGAGSWRRLRGGQEPRAGAVGPQPQGSTKACRQASGAFILKRVTLSVGLKRNGKTRGLQRIAEKSERSGQGGGSSRPPSTELKATGEKNLHENSTSEETQDEKIALLSESVTDDLQADSSNSSNSKQVTEGTRDAATKNEKDEDNEKSSKDREGHSGTAEVWEEKHTQRNSLTLTSEEEKKNGLSLQHDISGSLLSYSFTDSSTEYKSSEENLSSFPSPELFRGSDYLEWEHPMLEENMPCKNSTLLDISKAVAIEKVPEFSNLSAILGTSSEDYQKCHRKVYIASMIISPEIQVFVYSSLFIPVKPGGFENAHSSTSDKKSRGLLTSTPSSQTPGLVIDLSSVQKASFEELFPNVSNYVNSDEIVPVSTLQDSSSNEVVPSNASEICYIIKASPGTRQVESKGIIVKKKYSLPKDIPQGISYKLYSESSSMKWKR</sequence>
<keyword evidence="3" id="KW-1185">Reference proteome</keyword>
<feature type="region of interest" description="Disordered" evidence="1">
    <location>
        <begin position="160"/>
        <end position="232"/>
    </location>
</feature>
<dbReference type="GO" id="GO:0010789">
    <property type="term" value="P:meiotic sister chromatid cohesion involved in meiosis I"/>
    <property type="evidence" value="ECO:0007669"/>
    <property type="project" value="TreeGrafter"/>
</dbReference>
<evidence type="ECO:0008006" key="4">
    <source>
        <dbReference type="Google" id="ProtNLM"/>
    </source>
</evidence>
<gene>
    <name evidence="2" type="ORF">E5288_WYG002573</name>
</gene>
<dbReference type="PANTHER" id="PTHR38006:SF1">
    <property type="entry name" value="MEIOSIS-SPECIFIC KINETOCHORE PROTEIN"/>
    <property type="match status" value="1"/>
</dbReference>
<feature type="region of interest" description="Disordered" evidence="1">
    <location>
        <begin position="103"/>
        <end position="148"/>
    </location>
</feature>
<feature type="region of interest" description="Disordered" evidence="1">
    <location>
        <begin position="56"/>
        <end position="76"/>
    </location>
</feature>
<evidence type="ECO:0000313" key="3">
    <source>
        <dbReference type="Proteomes" id="UP000322234"/>
    </source>
</evidence>
<organism evidence="2 3">
    <name type="scientific">Bos mutus</name>
    <name type="common">wild yak</name>
    <dbReference type="NCBI Taxonomy" id="72004"/>
    <lineage>
        <taxon>Eukaryota</taxon>
        <taxon>Metazoa</taxon>
        <taxon>Chordata</taxon>
        <taxon>Craniata</taxon>
        <taxon>Vertebrata</taxon>
        <taxon>Euteleostomi</taxon>
        <taxon>Mammalia</taxon>
        <taxon>Eutheria</taxon>
        <taxon>Laurasiatheria</taxon>
        <taxon>Artiodactyla</taxon>
        <taxon>Ruminantia</taxon>
        <taxon>Pecora</taxon>
        <taxon>Bovidae</taxon>
        <taxon>Bovinae</taxon>
        <taxon>Bos</taxon>
    </lineage>
</organism>
<dbReference type="GO" id="GO:0016321">
    <property type="term" value="P:female meiosis chromosome segregation"/>
    <property type="evidence" value="ECO:0007669"/>
    <property type="project" value="TreeGrafter"/>
</dbReference>
<evidence type="ECO:0000256" key="1">
    <source>
        <dbReference type="SAM" id="MobiDB-lite"/>
    </source>
</evidence>
<dbReference type="EMBL" id="VBQZ03000018">
    <property type="protein sequence ID" value="MXQ83780.1"/>
    <property type="molecule type" value="Genomic_DNA"/>
</dbReference>
<feature type="compositionally biased region" description="Polar residues" evidence="1">
    <location>
        <begin position="164"/>
        <end position="177"/>
    </location>
</feature>
<evidence type="ECO:0000313" key="2">
    <source>
        <dbReference type="EMBL" id="MXQ83780.1"/>
    </source>
</evidence>
<accession>A0A6B0R2I1</accession>
<dbReference type="PANTHER" id="PTHR38006">
    <property type="entry name" value="MEIOSIS-SPECIFIC KINETOCHORE PROTEIN"/>
    <property type="match status" value="1"/>
</dbReference>
<dbReference type="GO" id="GO:0000776">
    <property type="term" value="C:kinetochore"/>
    <property type="evidence" value="ECO:0007669"/>
    <property type="project" value="InterPro"/>
</dbReference>
<reference evidence="2" key="1">
    <citation type="submission" date="2019-10" db="EMBL/GenBank/DDBJ databases">
        <title>The sequence and de novo assembly of the wild yak genome.</title>
        <authorList>
            <person name="Liu Y."/>
        </authorList>
    </citation>
    <scope>NUCLEOTIDE SEQUENCE [LARGE SCALE GENOMIC DNA]</scope>
    <source>
        <strain evidence="2">WY2019</strain>
    </source>
</reference>
<proteinExistence type="predicted"/>
<dbReference type="GO" id="GO:0051754">
    <property type="term" value="P:meiotic sister chromatid cohesion, centromeric"/>
    <property type="evidence" value="ECO:0007669"/>
    <property type="project" value="InterPro"/>
</dbReference>
<protein>
    <recommendedName>
        <fullName evidence="4">Meiotic kinetochore factor</fullName>
    </recommendedName>
</protein>
<dbReference type="Proteomes" id="UP000322234">
    <property type="component" value="Unassembled WGS sequence"/>
</dbReference>
<dbReference type="InterPro" id="IPR034545">
    <property type="entry name" value="Meikin"/>
</dbReference>
<dbReference type="AlphaFoldDB" id="A0A6B0R2I1"/>
<comment type="caution">
    <text evidence="2">The sequence shown here is derived from an EMBL/GenBank/DDBJ whole genome shotgun (WGS) entry which is preliminary data.</text>
</comment>
<dbReference type="GO" id="GO:0007060">
    <property type="term" value="P:male meiosis chromosome segregation"/>
    <property type="evidence" value="ECO:0007669"/>
    <property type="project" value="TreeGrafter"/>
</dbReference>
<dbReference type="GO" id="GO:0045143">
    <property type="term" value="P:homologous chromosome segregation"/>
    <property type="evidence" value="ECO:0007669"/>
    <property type="project" value="TreeGrafter"/>
</dbReference>